<organism evidence="1 7">
    <name type="scientific">Lactococcus lactis subsp. lactis</name>
    <name type="common">Streptococcus lactis</name>
    <dbReference type="NCBI Taxonomy" id="1360"/>
    <lineage>
        <taxon>Bacteria</taxon>
        <taxon>Bacillati</taxon>
        <taxon>Bacillota</taxon>
        <taxon>Bacilli</taxon>
        <taxon>Lactobacillales</taxon>
        <taxon>Streptococcaceae</taxon>
        <taxon>Lactococcus</taxon>
    </lineage>
</organism>
<dbReference type="InterPro" id="IPR036412">
    <property type="entry name" value="HAD-like_sf"/>
</dbReference>
<reference evidence="3" key="3">
    <citation type="journal article" date="2017" name="Genome Announc.">
        <title>Draft Genome Sequences of 24 Lactococcus lactis Strains.</title>
        <authorList>
            <person name="Backus L."/>
            <person name="Wels M."/>
            <person name="Boekhorst J."/>
            <person name="Dijkstra A.R."/>
            <person name="Beerthuyzen M."/>
            <person name="Kelly W.J."/>
            <person name="Siezen R.J."/>
            <person name="van Hijum S.A."/>
            <person name="Bachmann H."/>
        </authorList>
    </citation>
    <scope>NUCLEOTIDE SEQUENCE</scope>
    <source>
        <strain evidence="3">M20</strain>
        <strain evidence="4">N42</strain>
    </source>
</reference>
<dbReference type="SFLD" id="SFLDG01129">
    <property type="entry name" value="C1.5:_HAD__Beta-PGM__Phosphata"/>
    <property type="match status" value="1"/>
</dbReference>
<dbReference type="Gene3D" id="1.10.150.240">
    <property type="entry name" value="Putative phosphatase, domain 2"/>
    <property type="match status" value="1"/>
</dbReference>
<dbReference type="SFLD" id="SFLDS00003">
    <property type="entry name" value="Haloacid_Dehalogenase"/>
    <property type="match status" value="1"/>
</dbReference>
<dbReference type="PATRIC" id="fig|1360.100.peg.2679"/>
<evidence type="ECO:0000313" key="6">
    <source>
        <dbReference type="Proteomes" id="UP000053719"/>
    </source>
</evidence>
<protein>
    <submittedName>
        <fullName evidence="1">HAD family hydrolase</fullName>
        <ecNumber evidence="1">3.1.3.-</ecNumber>
    </submittedName>
    <submittedName>
        <fullName evidence="3">Putative FMN hydrolase 5-Amino-6-(5'-phosphoribitylamino)uracil phosphatase</fullName>
    </submittedName>
</protein>
<dbReference type="InterPro" id="IPR041492">
    <property type="entry name" value="HAD_2"/>
</dbReference>
<dbReference type="EMBL" id="CP028160">
    <property type="protein sequence ID" value="AWN66443.1"/>
    <property type="molecule type" value="Genomic_DNA"/>
</dbReference>
<dbReference type="GeneID" id="89634067"/>
<dbReference type="GO" id="GO:0016787">
    <property type="term" value="F:hydrolase activity"/>
    <property type="evidence" value="ECO:0007669"/>
    <property type="project" value="UniProtKB-KW"/>
</dbReference>
<dbReference type="Proteomes" id="UP000053719">
    <property type="component" value="Unassembled WGS sequence"/>
</dbReference>
<dbReference type="PANTHER" id="PTHR47478">
    <property type="match status" value="1"/>
</dbReference>
<evidence type="ECO:0000313" key="7">
    <source>
        <dbReference type="Proteomes" id="UP000192095"/>
    </source>
</evidence>
<dbReference type="InterPro" id="IPR006439">
    <property type="entry name" value="HAD-SF_hydro_IA"/>
</dbReference>
<gene>
    <name evidence="2" type="ORF">LL14B4_09765</name>
    <name evidence="1" type="ORF">LLUC06_2079</name>
    <name evidence="3" type="ORF">M20_0376</name>
    <name evidence="4" type="ORF">N42_0923</name>
</gene>
<dbReference type="EMBL" id="LKLW01000069">
    <property type="protein sequence ID" value="KSU27696.1"/>
    <property type="molecule type" value="Genomic_DNA"/>
</dbReference>
<keyword evidence="1" id="KW-0378">Hydrolase</keyword>
<evidence type="ECO:0000313" key="8">
    <source>
        <dbReference type="Proteomes" id="UP000245919"/>
    </source>
</evidence>
<dbReference type="InterPro" id="IPR023198">
    <property type="entry name" value="PGP-like_dom2"/>
</dbReference>
<dbReference type="RefSeq" id="WP_012898414.1">
    <property type="nucleotide sequence ID" value="NZ_CAKMAO010000002.1"/>
</dbReference>
<dbReference type="Pfam" id="PF13419">
    <property type="entry name" value="HAD_2"/>
    <property type="match status" value="1"/>
</dbReference>
<reference evidence="5 6" key="1">
    <citation type="submission" date="2015-10" db="EMBL/GenBank/DDBJ databases">
        <title>Draft Genome Sequences of 11 Lactococcus lactis subspecies cremoris strains.</title>
        <authorList>
            <person name="Wels M."/>
            <person name="Backus L."/>
            <person name="Boekhorst J."/>
            <person name="Dijkstra A."/>
            <person name="Beerthuizen M."/>
            <person name="Kelly W."/>
            <person name="Siezen R."/>
            <person name="Bachmann H."/>
            <person name="Van Hijum S."/>
        </authorList>
    </citation>
    <scope>NUCLEOTIDE SEQUENCE [LARGE SCALE GENOMIC DNA]</scope>
    <source>
        <strain evidence="6">M20</strain>
        <strain evidence="5">N42</strain>
    </source>
</reference>
<dbReference type="NCBIfam" id="TIGR01509">
    <property type="entry name" value="HAD-SF-IA-v3"/>
    <property type="match status" value="1"/>
</dbReference>
<dbReference type="AlphaFoldDB" id="A0A0A7T833"/>
<evidence type="ECO:0000313" key="5">
    <source>
        <dbReference type="Proteomes" id="UP000052991"/>
    </source>
</evidence>
<reference evidence="1 7" key="2">
    <citation type="journal article" date="2017" name="BMC Genomics">
        <title>Comparative and functional genomics of the Lactococcus lactis taxon; insights into evolution and niche adaptation.</title>
        <authorList>
            <person name="Kelleher P."/>
            <person name="Bottacini F."/>
            <person name="Mahony J."/>
            <person name="Kilcawley K.N."/>
            <person name="van Sinderen D."/>
        </authorList>
    </citation>
    <scope>NUCLEOTIDE SEQUENCE [LARGE SCALE GENOMIC DNA]</scope>
    <source>
        <strain evidence="1 7">UC06</strain>
    </source>
</reference>
<sequence length="234" mass="27948">MTEIKNIIFDWDNTLFPFKEKYWELAHRQLFSEQLGPFTDQELNRFMEKYHEFDELLWPQVHQRKMTIEELREERLSLTIEYFDLKVDENYLTGFFKKFLNRLFELIEPDEQLIQNLKNLSKNYKLALLSNGGHVEQREKLRRSQVEKLFSVYISGETGYLKPDARAFKNVLTKENFQASETLMVGDLIEHDIKPAQELGMKTAYIGPEKETIADYEFTNIQDFFDSFIEKNGD</sequence>
<dbReference type="InterPro" id="IPR023214">
    <property type="entry name" value="HAD_sf"/>
</dbReference>
<dbReference type="EMBL" id="CP015902">
    <property type="protein sequence ID" value="ARE21621.1"/>
    <property type="molecule type" value="Genomic_DNA"/>
</dbReference>
<dbReference type="PANTHER" id="PTHR47478:SF1">
    <property type="entry name" value="PYRIMIDINE 5'-NUCLEOTIDASE YJJG"/>
    <property type="match status" value="1"/>
</dbReference>
<accession>A0A0A7T833</accession>
<reference evidence="2 8" key="4">
    <citation type="submission" date="2018-03" db="EMBL/GenBank/DDBJ databases">
        <title>Genome sequence of Lactococcus lactis strain 14B4 from almond drupe.</title>
        <authorList>
            <person name="Tran T.D."/>
            <person name="McGarvey J.A."/>
            <person name="Huynh S."/>
            <person name="Parker C.T."/>
        </authorList>
    </citation>
    <scope>NUCLEOTIDE SEQUENCE [LARGE SCALE GENOMIC DNA]</scope>
    <source>
        <strain evidence="2 8">14B4</strain>
    </source>
</reference>
<reference evidence="1" key="5">
    <citation type="submission" date="2023-07" db="EMBL/GenBank/DDBJ databases">
        <authorList>
            <person name="McDonnell B."/>
        </authorList>
    </citation>
    <scope>NUCLEOTIDE SEQUENCE</scope>
    <source>
        <strain evidence="1">UC06</strain>
    </source>
</reference>
<dbReference type="Gene3D" id="3.40.50.1000">
    <property type="entry name" value="HAD superfamily/HAD-like"/>
    <property type="match status" value="1"/>
</dbReference>
<proteinExistence type="predicted"/>
<evidence type="ECO:0000313" key="4">
    <source>
        <dbReference type="EMBL" id="KSU27696.1"/>
    </source>
</evidence>
<evidence type="ECO:0000313" key="1">
    <source>
        <dbReference type="EMBL" id="ARE21621.1"/>
    </source>
</evidence>
<evidence type="ECO:0000313" key="2">
    <source>
        <dbReference type="EMBL" id="AWN66443.1"/>
    </source>
</evidence>
<dbReference type="InterPro" id="IPR052550">
    <property type="entry name" value="Pyrimidine_5'-ntase_YjjG"/>
</dbReference>
<dbReference type="SUPFAM" id="SSF56784">
    <property type="entry name" value="HAD-like"/>
    <property type="match status" value="1"/>
</dbReference>
<dbReference type="EC" id="3.1.3.-" evidence="1"/>
<dbReference type="NCBIfam" id="TIGR01549">
    <property type="entry name" value="HAD-SF-IA-v1"/>
    <property type="match status" value="1"/>
</dbReference>
<dbReference type="Proteomes" id="UP000052991">
    <property type="component" value="Unassembled WGS sequence"/>
</dbReference>
<name>A0A0A7T833_LACLL</name>
<dbReference type="EMBL" id="LKLU01000008">
    <property type="protein sequence ID" value="KSU23109.1"/>
    <property type="molecule type" value="Genomic_DNA"/>
</dbReference>
<dbReference type="Proteomes" id="UP000192095">
    <property type="component" value="Chromosome"/>
</dbReference>
<evidence type="ECO:0000313" key="3">
    <source>
        <dbReference type="EMBL" id="KSU23109.1"/>
    </source>
</evidence>
<dbReference type="Proteomes" id="UP000245919">
    <property type="component" value="Chromosome"/>
</dbReference>